<dbReference type="InterPro" id="IPR004107">
    <property type="entry name" value="Integrase_SAM-like_N"/>
</dbReference>
<feature type="domain" description="Tyr recombinase" evidence="6">
    <location>
        <begin position="223"/>
        <end position="414"/>
    </location>
</feature>
<dbReference type="PROSITE" id="PS51900">
    <property type="entry name" value="CB"/>
    <property type="match status" value="1"/>
</dbReference>
<reference evidence="8 9" key="2">
    <citation type="submission" date="2019-02" db="EMBL/GenBank/DDBJ databases">
        <title>'Lichenibacterium ramalinii' gen. nov. sp. nov., 'Lichenibacterium minor' gen. nov. sp. nov.</title>
        <authorList>
            <person name="Pankratov T."/>
        </authorList>
    </citation>
    <scope>NUCLEOTIDE SEQUENCE [LARGE SCALE GENOMIC DNA]</scope>
    <source>
        <strain evidence="8 9">RmlP026</strain>
    </source>
</reference>
<evidence type="ECO:0000259" key="6">
    <source>
        <dbReference type="PROSITE" id="PS51898"/>
    </source>
</evidence>
<dbReference type="PANTHER" id="PTHR34605:SF4">
    <property type="entry name" value="DNA ADENINE METHYLTRANSFERASE"/>
    <property type="match status" value="1"/>
</dbReference>
<protein>
    <submittedName>
        <fullName evidence="8">Integrase</fullName>
    </submittedName>
</protein>
<dbReference type="GO" id="GO:0003677">
    <property type="term" value="F:DNA binding"/>
    <property type="evidence" value="ECO:0007669"/>
    <property type="project" value="UniProtKB-UniRule"/>
</dbReference>
<feature type="domain" description="Core-binding (CB)" evidence="7">
    <location>
        <begin position="117"/>
        <end position="197"/>
    </location>
</feature>
<evidence type="ECO:0000313" key="8">
    <source>
        <dbReference type="EMBL" id="RYC29534.1"/>
    </source>
</evidence>
<evidence type="ECO:0000256" key="4">
    <source>
        <dbReference type="PROSITE-ProRule" id="PRU01248"/>
    </source>
</evidence>
<gene>
    <name evidence="8" type="ORF">D3273_23390</name>
</gene>
<dbReference type="Pfam" id="PF00589">
    <property type="entry name" value="Phage_integrase"/>
    <property type="match status" value="1"/>
</dbReference>
<dbReference type="InterPro" id="IPR011010">
    <property type="entry name" value="DNA_brk_join_enz"/>
</dbReference>
<dbReference type="InterPro" id="IPR052925">
    <property type="entry name" value="Phage_Integrase-like_Recomb"/>
</dbReference>
<dbReference type="GO" id="GO:0015074">
    <property type="term" value="P:DNA integration"/>
    <property type="evidence" value="ECO:0007669"/>
    <property type="project" value="UniProtKB-KW"/>
</dbReference>
<dbReference type="InterPro" id="IPR010998">
    <property type="entry name" value="Integrase_recombinase_N"/>
</dbReference>
<dbReference type="Gene3D" id="1.10.443.10">
    <property type="entry name" value="Intergrase catalytic core"/>
    <property type="match status" value="1"/>
</dbReference>
<dbReference type="CDD" id="cd00799">
    <property type="entry name" value="INT_Cre_C"/>
    <property type="match status" value="1"/>
</dbReference>
<feature type="compositionally biased region" description="Basic and acidic residues" evidence="5">
    <location>
        <begin position="61"/>
        <end position="74"/>
    </location>
</feature>
<dbReference type="InterPro" id="IPR044068">
    <property type="entry name" value="CB"/>
</dbReference>
<keyword evidence="9" id="KW-1185">Reference proteome</keyword>
<evidence type="ECO:0000256" key="1">
    <source>
        <dbReference type="ARBA" id="ARBA00022908"/>
    </source>
</evidence>
<reference evidence="8 9" key="1">
    <citation type="submission" date="2018-12" db="EMBL/GenBank/DDBJ databases">
        <authorList>
            <person name="Grouzdev D.S."/>
            <person name="Krutkina M.S."/>
        </authorList>
    </citation>
    <scope>NUCLEOTIDE SEQUENCE [LARGE SCALE GENOMIC DNA]</scope>
    <source>
        <strain evidence="8 9">RmlP026</strain>
    </source>
</reference>
<evidence type="ECO:0000259" key="7">
    <source>
        <dbReference type="PROSITE" id="PS51900"/>
    </source>
</evidence>
<organism evidence="8 9">
    <name type="scientific">Lichenibacterium minor</name>
    <dbReference type="NCBI Taxonomy" id="2316528"/>
    <lineage>
        <taxon>Bacteria</taxon>
        <taxon>Pseudomonadati</taxon>
        <taxon>Pseudomonadota</taxon>
        <taxon>Alphaproteobacteria</taxon>
        <taxon>Hyphomicrobiales</taxon>
        <taxon>Lichenihabitantaceae</taxon>
        <taxon>Lichenibacterium</taxon>
    </lineage>
</organism>
<keyword evidence="1" id="KW-0229">DNA integration</keyword>
<dbReference type="Pfam" id="PF02899">
    <property type="entry name" value="Phage_int_SAM_1"/>
    <property type="match status" value="1"/>
</dbReference>
<dbReference type="InterPro" id="IPR002104">
    <property type="entry name" value="Integrase_catalytic"/>
</dbReference>
<dbReference type="Proteomes" id="UP000290759">
    <property type="component" value="Unassembled WGS sequence"/>
</dbReference>
<feature type="region of interest" description="Disordered" evidence="5">
    <location>
        <begin position="25"/>
        <end position="89"/>
    </location>
</feature>
<evidence type="ECO:0000313" key="9">
    <source>
        <dbReference type="Proteomes" id="UP000290759"/>
    </source>
</evidence>
<evidence type="ECO:0000256" key="5">
    <source>
        <dbReference type="SAM" id="MobiDB-lite"/>
    </source>
</evidence>
<dbReference type="InterPro" id="IPR013762">
    <property type="entry name" value="Integrase-like_cat_sf"/>
</dbReference>
<evidence type="ECO:0000256" key="2">
    <source>
        <dbReference type="ARBA" id="ARBA00023125"/>
    </source>
</evidence>
<accession>A0A4V1RU11</accession>
<dbReference type="SUPFAM" id="SSF56349">
    <property type="entry name" value="DNA breaking-rejoining enzymes"/>
    <property type="match status" value="1"/>
</dbReference>
<comment type="caution">
    <text evidence="8">The sequence shown here is derived from an EMBL/GenBank/DDBJ whole genome shotgun (WGS) entry which is preliminary data.</text>
</comment>
<name>A0A4V1RU11_9HYPH</name>
<dbReference type="OrthoDB" id="5513193at2"/>
<dbReference type="GO" id="GO:0006310">
    <property type="term" value="P:DNA recombination"/>
    <property type="evidence" value="ECO:0007669"/>
    <property type="project" value="UniProtKB-KW"/>
</dbReference>
<proteinExistence type="predicted"/>
<keyword evidence="3" id="KW-0233">DNA recombination</keyword>
<dbReference type="PROSITE" id="PS51898">
    <property type="entry name" value="TYR_RECOMBINASE"/>
    <property type="match status" value="1"/>
</dbReference>
<dbReference type="Gene3D" id="1.10.150.130">
    <property type="match status" value="1"/>
</dbReference>
<dbReference type="SUPFAM" id="SSF47823">
    <property type="entry name" value="lambda integrase-like, N-terminal domain"/>
    <property type="match status" value="1"/>
</dbReference>
<keyword evidence="2 4" id="KW-0238">DNA-binding</keyword>
<dbReference type="EMBL" id="QYBB01000048">
    <property type="protein sequence ID" value="RYC29534.1"/>
    <property type="molecule type" value="Genomic_DNA"/>
</dbReference>
<dbReference type="PANTHER" id="PTHR34605">
    <property type="entry name" value="PHAGE_INTEGRASE DOMAIN-CONTAINING PROTEIN"/>
    <property type="match status" value="1"/>
</dbReference>
<dbReference type="AlphaFoldDB" id="A0A4V1RU11"/>
<evidence type="ECO:0000256" key="3">
    <source>
        <dbReference type="ARBA" id="ARBA00023172"/>
    </source>
</evidence>
<sequence length="417" mass="43801">MYDLITAPAGAVAPVCAAFTRAPSVDPSGRVEALPGHPVPNLGDVDPDALLGSSAIPPEGEADHNGDARERPDFPHGGMSDNSCSWTPDRADAGAPLPVIIGHSAGASELPAEPASDPLDDMAAEFAAASKSEATRRAYRSDLRNFGAWCKADGACGLPATPRTVTRYVTHLAGLGRSVSTIDRRAAAISYAHRLAGLDAPSATEEVRAVLTGIRNTIGRRPMKKKALTADLVGKVVKKIPSDLAGLRDRAMILLCFGAALRRSELVALDVANLEPHRRGLLVRLGRSKTDQAGEGRSVAVPNGKLKAPDAVAAWLAASGITAGPLFRGCDRGKLSAERLSDRQFARVLKKRCAAIGLDPDLIGGHSPRRGFATSAGDAGADLRHTARHMRHAKLETTLGYMEDGDLFRESAGKGFM</sequence>